<dbReference type="SUPFAM" id="SSF48350">
    <property type="entry name" value="GTPase activation domain, GAP"/>
    <property type="match status" value="1"/>
</dbReference>
<dbReference type="InterPro" id="IPR001202">
    <property type="entry name" value="WW_dom"/>
</dbReference>
<feature type="domain" description="WW" evidence="2">
    <location>
        <begin position="11"/>
        <end position="45"/>
    </location>
</feature>
<feature type="compositionally biased region" description="Low complexity" evidence="1">
    <location>
        <begin position="146"/>
        <end position="161"/>
    </location>
</feature>
<dbReference type="Gene3D" id="2.20.70.10">
    <property type="match status" value="1"/>
</dbReference>
<dbReference type="Pfam" id="PF00620">
    <property type="entry name" value="RhoGAP"/>
    <property type="match status" value="1"/>
</dbReference>
<feature type="domain" description="MyTH4" evidence="4">
    <location>
        <begin position="310"/>
        <end position="493"/>
    </location>
</feature>
<dbReference type="SMART" id="SM00139">
    <property type="entry name" value="MyTH4"/>
    <property type="match status" value="1"/>
</dbReference>
<name>A0A137PIG6_CONC2</name>
<dbReference type="SMART" id="SM00456">
    <property type="entry name" value="WW"/>
    <property type="match status" value="2"/>
</dbReference>
<dbReference type="Gene3D" id="1.25.40.530">
    <property type="entry name" value="MyTH4 domain"/>
    <property type="match status" value="1"/>
</dbReference>
<proteinExistence type="predicted"/>
<dbReference type="STRING" id="796925.A0A137PIG6"/>
<keyword evidence="6" id="KW-1185">Reference proteome</keyword>
<dbReference type="PROSITE" id="PS51016">
    <property type="entry name" value="MYTH4"/>
    <property type="match status" value="1"/>
</dbReference>
<dbReference type="Proteomes" id="UP000070444">
    <property type="component" value="Unassembled WGS sequence"/>
</dbReference>
<dbReference type="OrthoDB" id="437889at2759"/>
<gene>
    <name evidence="5" type="ORF">CONCODRAFT_76664</name>
</gene>
<dbReference type="SMART" id="SM00324">
    <property type="entry name" value="RhoGAP"/>
    <property type="match status" value="1"/>
</dbReference>
<feature type="domain" description="WW" evidence="2">
    <location>
        <begin position="58"/>
        <end position="85"/>
    </location>
</feature>
<evidence type="ECO:0000313" key="6">
    <source>
        <dbReference type="Proteomes" id="UP000070444"/>
    </source>
</evidence>
<dbReference type="InterPro" id="IPR036020">
    <property type="entry name" value="WW_dom_sf"/>
</dbReference>
<dbReference type="OMA" id="DEMYNDC"/>
<dbReference type="AlphaFoldDB" id="A0A137PIG6"/>
<dbReference type="CDD" id="cd00201">
    <property type="entry name" value="WW"/>
    <property type="match status" value="1"/>
</dbReference>
<dbReference type="InterPro" id="IPR000198">
    <property type="entry name" value="RhoGAP_dom"/>
</dbReference>
<dbReference type="InterPro" id="IPR008936">
    <property type="entry name" value="Rho_GTPase_activation_prot"/>
</dbReference>
<evidence type="ECO:0000259" key="3">
    <source>
        <dbReference type="PROSITE" id="PS50238"/>
    </source>
</evidence>
<dbReference type="PANTHER" id="PTHR45876">
    <property type="entry name" value="FI04035P"/>
    <property type="match status" value="1"/>
</dbReference>
<protein>
    <submittedName>
        <fullName evidence="5">RhoGAP-domain-containing protein</fullName>
    </submittedName>
</protein>
<dbReference type="GO" id="GO:0005856">
    <property type="term" value="C:cytoskeleton"/>
    <property type="evidence" value="ECO:0007669"/>
    <property type="project" value="InterPro"/>
</dbReference>
<evidence type="ECO:0000259" key="4">
    <source>
        <dbReference type="PROSITE" id="PS51016"/>
    </source>
</evidence>
<evidence type="ECO:0000313" key="5">
    <source>
        <dbReference type="EMBL" id="KXN74775.1"/>
    </source>
</evidence>
<organism evidence="5 6">
    <name type="scientific">Conidiobolus coronatus (strain ATCC 28846 / CBS 209.66 / NRRL 28638)</name>
    <name type="common">Delacroixia coronata</name>
    <dbReference type="NCBI Taxonomy" id="796925"/>
    <lineage>
        <taxon>Eukaryota</taxon>
        <taxon>Fungi</taxon>
        <taxon>Fungi incertae sedis</taxon>
        <taxon>Zoopagomycota</taxon>
        <taxon>Entomophthoromycotina</taxon>
        <taxon>Entomophthoromycetes</taxon>
        <taxon>Entomophthorales</taxon>
        <taxon>Ancylistaceae</taxon>
        <taxon>Conidiobolus</taxon>
    </lineage>
</organism>
<evidence type="ECO:0000256" key="1">
    <source>
        <dbReference type="SAM" id="MobiDB-lite"/>
    </source>
</evidence>
<dbReference type="Gene3D" id="1.10.555.10">
    <property type="entry name" value="Rho GTPase activation protein"/>
    <property type="match status" value="1"/>
</dbReference>
<sequence>MNGESIASITSPSLNQWVEIIDPQTQNIIYANPSTGECSWERPVNVTIRPRYPEGEWWELFDDNNKLPYYYNTVSQQTAWVRPSTGIIIPLAKIQTSGMNVATPEKTPLTNYEPVSSDQSTHSSPLRANSPPTLNHTSDDSQNDHSLSSSLPTSPIPINSPFSHKNKDVKLLSNPRRNSDGNKLNQTVPHSTALKSEVSNHSHKKSVPRALSFISPNIETSNICSPSFGKGYNSLRPSLNIDIRSPSFKTSFSNRKNSEPFEVDSPKSLPTQLKNEIGQFQIDGFAKKFFSTHKKGLFRRKVPMEELLQWTSESISQPLLTVSKEQKKEVLKIFKTIQKVMKDRPRSSRVSLNGHGSISNANLSNASRSSIAKPPATSRADILDIQWILDRGITQGTLRDEIWVQLCKQLTRNPNPQSERLGWELMVMCSLCFPPSKNFEEYLIRFVNEHTNRSKNSPEIFKLAEYCRKKLKLICKNGPKGKVITEGEIEQAKIAPFTFSLFGETLENIMSYQHEKHPNLKTELPRIFTFLSKSILKLGGDQSEGIFRVPGEQELITELRLKIEQEEFQFDTVPDCNVPASLLKQWLRELEEPLIPTEFYYDCLTQVTDGTTAFELISRLPEINRKVINYLIQFLQIFADPEVVTKTKMNISNLSMVFGPSFLRNPSENLTEVLDKAPKERDFLACLIQHYYPDGEKTRDFFMQTH</sequence>
<dbReference type="PROSITE" id="PS50238">
    <property type="entry name" value="RHOGAP"/>
    <property type="match status" value="1"/>
</dbReference>
<dbReference type="EMBL" id="KQ964420">
    <property type="protein sequence ID" value="KXN74775.1"/>
    <property type="molecule type" value="Genomic_DNA"/>
</dbReference>
<dbReference type="InterPro" id="IPR038185">
    <property type="entry name" value="MyTH4_dom_sf"/>
</dbReference>
<dbReference type="PROSITE" id="PS50020">
    <property type="entry name" value="WW_DOMAIN_2"/>
    <property type="match status" value="2"/>
</dbReference>
<dbReference type="GO" id="GO:0005737">
    <property type="term" value="C:cytoplasm"/>
    <property type="evidence" value="ECO:0007669"/>
    <property type="project" value="TreeGrafter"/>
</dbReference>
<dbReference type="Pfam" id="PF00784">
    <property type="entry name" value="MyTH4"/>
    <property type="match status" value="1"/>
</dbReference>
<feature type="domain" description="Rho-GAP" evidence="3">
    <location>
        <begin position="504"/>
        <end position="695"/>
    </location>
</feature>
<accession>A0A137PIG6</accession>
<dbReference type="PANTHER" id="PTHR45876:SF8">
    <property type="entry name" value="FI04035P"/>
    <property type="match status" value="1"/>
</dbReference>
<feature type="compositionally biased region" description="Polar residues" evidence="1">
    <location>
        <begin position="108"/>
        <end position="136"/>
    </location>
</feature>
<reference evidence="5 6" key="1">
    <citation type="journal article" date="2015" name="Genome Biol. Evol.">
        <title>Phylogenomic analyses indicate that early fungi evolved digesting cell walls of algal ancestors of land plants.</title>
        <authorList>
            <person name="Chang Y."/>
            <person name="Wang S."/>
            <person name="Sekimoto S."/>
            <person name="Aerts A.L."/>
            <person name="Choi C."/>
            <person name="Clum A."/>
            <person name="LaButti K.M."/>
            <person name="Lindquist E.A."/>
            <person name="Yee Ngan C."/>
            <person name="Ohm R.A."/>
            <person name="Salamov A.A."/>
            <person name="Grigoriev I.V."/>
            <person name="Spatafora J.W."/>
            <person name="Berbee M.L."/>
        </authorList>
    </citation>
    <scope>NUCLEOTIDE SEQUENCE [LARGE SCALE GENOMIC DNA]</scope>
    <source>
        <strain evidence="5 6">NRRL 28638</strain>
    </source>
</reference>
<dbReference type="GO" id="GO:0007165">
    <property type="term" value="P:signal transduction"/>
    <property type="evidence" value="ECO:0007669"/>
    <property type="project" value="InterPro"/>
</dbReference>
<feature type="region of interest" description="Disordered" evidence="1">
    <location>
        <begin position="102"/>
        <end position="166"/>
    </location>
</feature>
<evidence type="ECO:0000259" key="2">
    <source>
        <dbReference type="PROSITE" id="PS50020"/>
    </source>
</evidence>
<dbReference type="InterPro" id="IPR000857">
    <property type="entry name" value="MyTH4_dom"/>
</dbReference>
<dbReference type="GO" id="GO:0005096">
    <property type="term" value="F:GTPase activator activity"/>
    <property type="evidence" value="ECO:0007669"/>
    <property type="project" value="TreeGrafter"/>
</dbReference>
<dbReference type="FunFam" id="1.10.555.10:FF:000045">
    <property type="entry name" value="RhoGAP domain containing protein"/>
    <property type="match status" value="1"/>
</dbReference>
<dbReference type="SUPFAM" id="SSF51045">
    <property type="entry name" value="WW domain"/>
    <property type="match status" value="1"/>
</dbReference>